<gene>
    <name evidence="10" type="ORF">HPP92_021916</name>
</gene>
<dbReference type="Pfam" id="PF16213">
    <property type="entry name" value="DCB"/>
    <property type="match status" value="1"/>
</dbReference>
<dbReference type="FunFam" id="1.10.220.20:FF:000002">
    <property type="entry name" value="Brefeldin A-inhibited guanine nucleotide-exchange protein 1"/>
    <property type="match status" value="1"/>
</dbReference>
<evidence type="ECO:0000256" key="8">
    <source>
        <dbReference type="ARBA" id="ARBA00023136"/>
    </source>
</evidence>
<keyword evidence="5" id="KW-0963">Cytoplasm</keyword>
<dbReference type="SMART" id="SM00222">
    <property type="entry name" value="Sec7"/>
    <property type="match status" value="1"/>
</dbReference>
<dbReference type="CDD" id="cd00171">
    <property type="entry name" value="Sec7"/>
    <property type="match status" value="1"/>
</dbReference>
<evidence type="ECO:0000313" key="11">
    <source>
        <dbReference type="Proteomes" id="UP000636800"/>
    </source>
</evidence>
<dbReference type="InterPro" id="IPR035999">
    <property type="entry name" value="Sec7_dom_sf"/>
</dbReference>
<name>A0A835UFY6_VANPL</name>
<evidence type="ECO:0000256" key="1">
    <source>
        <dbReference type="ARBA" id="ARBA00004287"/>
    </source>
</evidence>
<dbReference type="PANTHER" id="PTHR10663:SF108">
    <property type="entry name" value="BREFELDIN A-INHIBITED GUANINE NUCLEOTIDE-EXCHANGE PROTEIN 1"/>
    <property type="match status" value="1"/>
</dbReference>
<protein>
    <recommendedName>
        <fullName evidence="9">SEC7 domain-containing protein</fullName>
    </recommendedName>
</protein>
<keyword evidence="8" id="KW-0472">Membrane</keyword>
<dbReference type="GO" id="GO:0005085">
    <property type="term" value="F:guanyl-nucleotide exchange factor activity"/>
    <property type="evidence" value="ECO:0007669"/>
    <property type="project" value="UniProtKB-KW"/>
</dbReference>
<keyword evidence="6" id="KW-0344">Guanine-nucleotide releasing factor</keyword>
<dbReference type="GO" id="GO:0005802">
    <property type="term" value="C:trans-Golgi network"/>
    <property type="evidence" value="ECO:0007669"/>
    <property type="project" value="TreeGrafter"/>
</dbReference>
<sequence length="846" mass="93031">MSPSQSLGGTSRVGRVLGPCLDRIVKNAAWRKHSSLVASCKSLLDRLDSIVDSPVDPASPLVGLSPDDADAALRALILALEAGSPKVAEPALDAVYSLLSQSLLRGEIEDSSTSGDSAVITVQLVSSIYACGGFGDDALELSVLRVLLSAVRSSVFLLRGECLVQIVKSCYNVYLGSQSAINQVCAKAVLFQILMIVYARVEVDDIEVEVNKVLVADVLDLTDKSLNDSNIVQEAQNFINEASGGSEVKSFDDKTRKCGFEGPNDGDDSAGMSKTREDGFLLFKNLCKFSMKFAGPGENPEDPLLLRGKVSWGYQTIPLLIIVENSALSVMNVFQLLCSIFVVLLLKFRSALKGEVGIFFPMLVLRVLENVLQPSFLQKMIVLNWVEKICQDSQLIIDIFVNYDCDVDAPNIFERVVNGLVKTALGVPAGSSTTLTPTQDVMFRTESIRCLATIIRSIGSWMNMQLRIGDYSPQSSDIDHSTESLSSLNGEEGTNIDYELHSDANSGFSDTATLEQRRAYKIEFQKGISLFNRKPSKGIEFLINSKKIGGSPEAVAAFLKNTAGLNATMIGDYLGERDEFNLKVMHSYVDSLNFEFMDFGEAIRFLLRGFRLPGEAQKIDRIMEKFAERYCKCNPSAFSSADTAYVLAYSVIMLNTDAHNSMVKVKMSKVDFVRNNRGIDDGKDLPEDYLGTLYDTIVKNEIKMNADTSVPQNKQASSINKLLGLDNILNLVNWKQTEEKALGASDVLIRHIQEQFKAKSSKSESVFYSVTDAAILTFMMEVCWAPMMAAFSVTLDQSDDKSATSLSLLGFRYAVHITSVMYMQTQRDALPLHQSQNLHISIVLQT</sequence>
<dbReference type="Gene3D" id="1.10.220.20">
    <property type="match status" value="1"/>
</dbReference>
<evidence type="ECO:0000313" key="10">
    <source>
        <dbReference type="EMBL" id="KAG0461619.1"/>
    </source>
</evidence>
<comment type="subunit">
    <text evidence="3">Homodimer.</text>
</comment>
<keyword evidence="11" id="KW-1185">Reference proteome</keyword>
<dbReference type="Pfam" id="PF01369">
    <property type="entry name" value="Sec7"/>
    <property type="match status" value="1"/>
</dbReference>
<keyword evidence="7" id="KW-0653">Protein transport</keyword>
<evidence type="ECO:0000256" key="3">
    <source>
        <dbReference type="ARBA" id="ARBA00011738"/>
    </source>
</evidence>
<evidence type="ECO:0000256" key="4">
    <source>
        <dbReference type="ARBA" id="ARBA00022448"/>
    </source>
</evidence>
<dbReference type="GO" id="GO:0032012">
    <property type="term" value="P:regulation of ARF protein signal transduction"/>
    <property type="evidence" value="ECO:0007669"/>
    <property type="project" value="InterPro"/>
</dbReference>
<evidence type="ECO:0000256" key="5">
    <source>
        <dbReference type="ARBA" id="ARBA00022490"/>
    </source>
</evidence>
<dbReference type="EMBL" id="JADCNL010000011">
    <property type="protein sequence ID" value="KAG0461619.1"/>
    <property type="molecule type" value="Genomic_DNA"/>
</dbReference>
<dbReference type="PROSITE" id="PS50190">
    <property type="entry name" value="SEC7"/>
    <property type="match status" value="1"/>
</dbReference>
<evidence type="ECO:0000259" key="9">
    <source>
        <dbReference type="PROSITE" id="PS50190"/>
    </source>
</evidence>
<dbReference type="Proteomes" id="UP000636800">
    <property type="component" value="Chromosome 11"/>
</dbReference>
<dbReference type="InterPro" id="IPR023394">
    <property type="entry name" value="Sec7_C_sf"/>
</dbReference>
<dbReference type="GO" id="GO:0016020">
    <property type="term" value="C:membrane"/>
    <property type="evidence" value="ECO:0007669"/>
    <property type="project" value="UniProtKB-SubCell"/>
</dbReference>
<evidence type="ECO:0000256" key="6">
    <source>
        <dbReference type="ARBA" id="ARBA00022658"/>
    </source>
</evidence>
<dbReference type="AlphaFoldDB" id="A0A835UFY6"/>
<keyword evidence="4" id="KW-0813">Transport</keyword>
<dbReference type="PANTHER" id="PTHR10663">
    <property type="entry name" value="GUANYL-NUCLEOTIDE EXCHANGE FACTOR"/>
    <property type="match status" value="1"/>
</dbReference>
<evidence type="ECO:0000256" key="2">
    <source>
        <dbReference type="ARBA" id="ARBA00004514"/>
    </source>
</evidence>
<dbReference type="InterPro" id="IPR000904">
    <property type="entry name" value="Sec7_dom"/>
</dbReference>
<dbReference type="OrthoDB" id="1423823at2759"/>
<comment type="caution">
    <text evidence="10">The sequence shown here is derived from an EMBL/GenBank/DDBJ whole genome shotgun (WGS) entry which is preliminary data.</text>
</comment>
<evidence type="ECO:0000256" key="7">
    <source>
        <dbReference type="ARBA" id="ARBA00022927"/>
    </source>
</evidence>
<accession>A0A835UFY6</accession>
<organism evidence="10 11">
    <name type="scientific">Vanilla planifolia</name>
    <name type="common">Vanilla</name>
    <dbReference type="NCBI Taxonomy" id="51239"/>
    <lineage>
        <taxon>Eukaryota</taxon>
        <taxon>Viridiplantae</taxon>
        <taxon>Streptophyta</taxon>
        <taxon>Embryophyta</taxon>
        <taxon>Tracheophyta</taxon>
        <taxon>Spermatophyta</taxon>
        <taxon>Magnoliopsida</taxon>
        <taxon>Liliopsida</taxon>
        <taxon>Asparagales</taxon>
        <taxon>Orchidaceae</taxon>
        <taxon>Vanilloideae</taxon>
        <taxon>Vanilleae</taxon>
        <taxon>Vanilla</taxon>
    </lineage>
</organism>
<reference evidence="10 11" key="1">
    <citation type="journal article" date="2020" name="Nat. Food">
        <title>A phased Vanilla planifolia genome enables genetic improvement of flavour and production.</title>
        <authorList>
            <person name="Hasing T."/>
            <person name="Tang H."/>
            <person name="Brym M."/>
            <person name="Khazi F."/>
            <person name="Huang T."/>
            <person name="Chambers A.H."/>
        </authorList>
    </citation>
    <scope>NUCLEOTIDE SEQUENCE [LARGE SCALE GENOMIC DNA]</scope>
    <source>
        <tissue evidence="10">Leaf</tissue>
    </source>
</reference>
<comment type="subcellular location">
    <subcellularLocation>
        <location evidence="2">Cytoplasm</location>
        <location evidence="2">Cytosol</location>
    </subcellularLocation>
    <subcellularLocation>
        <location evidence="1">Membrane</location>
        <topology evidence="1">Peripheral membrane protein</topology>
        <orientation evidence="1">Cytoplasmic side</orientation>
    </subcellularLocation>
</comment>
<proteinExistence type="predicted"/>
<dbReference type="SUPFAM" id="SSF48425">
    <property type="entry name" value="Sec7 domain"/>
    <property type="match status" value="1"/>
</dbReference>
<dbReference type="InterPro" id="IPR032691">
    <property type="entry name" value="Mon2/Sec7/BIG1-like_HUS"/>
</dbReference>
<dbReference type="InterPro" id="IPR032629">
    <property type="entry name" value="DCB_dom"/>
</dbReference>
<dbReference type="Pfam" id="PF12783">
    <property type="entry name" value="Sec7-like_HUS"/>
    <property type="match status" value="1"/>
</dbReference>
<dbReference type="Gene3D" id="1.10.1000.11">
    <property type="entry name" value="Arf Nucleotide-binding Site Opener,domain 2"/>
    <property type="match status" value="1"/>
</dbReference>
<dbReference type="GO" id="GO:0005829">
    <property type="term" value="C:cytosol"/>
    <property type="evidence" value="ECO:0007669"/>
    <property type="project" value="UniProtKB-SubCell"/>
</dbReference>
<dbReference type="GO" id="GO:0015031">
    <property type="term" value="P:protein transport"/>
    <property type="evidence" value="ECO:0007669"/>
    <property type="project" value="UniProtKB-KW"/>
</dbReference>
<feature type="domain" description="SEC7" evidence="9">
    <location>
        <begin position="513"/>
        <end position="700"/>
    </location>
</feature>
<dbReference type="FunFam" id="1.10.1000.11:FF:000005">
    <property type="entry name" value="Brefeldin A-inhibited guanine nucleotide-exchange 1"/>
    <property type="match status" value="1"/>
</dbReference>